<dbReference type="EC" id="2.7.13.3" evidence="2"/>
<dbReference type="InterPro" id="IPR029016">
    <property type="entry name" value="GAF-like_dom_sf"/>
</dbReference>
<proteinExistence type="predicted"/>
<dbReference type="PRINTS" id="PR00344">
    <property type="entry name" value="BCTRLSENSOR"/>
</dbReference>
<reference evidence="7 8" key="1">
    <citation type="submission" date="2017-03" db="EMBL/GenBank/DDBJ databases">
        <title>Complete sequence of Clostridium formicaceticum DSM 92.</title>
        <authorList>
            <person name="Poehlein A."/>
            <person name="Karl M."/>
            <person name="Bengelsdorf F.R."/>
            <person name="Duerre P."/>
            <person name="Daniel R."/>
        </authorList>
    </citation>
    <scope>NUCLEOTIDE SEQUENCE [LARGE SCALE GENOMIC DNA]</scope>
    <source>
        <strain evidence="7 8">DSM 92</strain>
    </source>
</reference>
<dbReference type="Proteomes" id="UP000192478">
    <property type="component" value="Chromosome"/>
</dbReference>
<dbReference type="PROSITE" id="PS50109">
    <property type="entry name" value="HIS_KIN"/>
    <property type="match status" value="1"/>
</dbReference>
<evidence type="ECO:0000259" key="6">
    <source>
        <dbReference type="PROSITE" id="PS50109"/>
    </source>
</evidence>
<dbReference type="EMBL" id="CP020559">
    <property type="protein sequence ID" value="ARE87524.1"/>
    <property type="molecule type" value="Genomic_DNA"/>
</dbReference>
<dbReference type="CDD" id="cd00082">
    <property type="entry name" value="HisKA"/>
    <property type="match status" value="1"/>
</dbReference>
<dbReference type="SUPFAM" id="SSF47384">
    <property type="entry name" value="Homodimeric domain of signal transducing histidine kinase"/>
    <property type="match status" value="1"/>
</dbReference>
<dbReference type="InterPro" id="IPR003661">
    <property type="entry name" value="HisK_dim/P_dom"/>
</dbReference>
<sequence length="486" mass="55619">MKEEKVSKKELDEIIRQDLNNFFDFEDINEVINFFLENIGKLTGASRVHVFLLRENTNIMDNTHEWCGPEVQPQKEKLQNIPTTSLAWWGEKMQKERYIQIEDVTKLPEEVIKEIKNLNLPQDKSILIFPIYIGTEMVGSIGTNNAREITKWRKEDIMLLDLVSKIFGNVIKRKRVEEALRTSEEALKNKNNELTAAFSLLKQTQAQLIHNEKLAGIGQLAAGVAHEINNPLGFVLSNFDMLKKYVQQLSRVVEGYMRFKEVVIQKNITDLKEELHEIDQLEKKNHLNFILGDFEDLIKESREGLKRVEEIVKGLRMFSRVDQINELEEYDLNLGIRTTLLVARNEIKYHAIVEEILEDIPIIFANGGKVNQVLLNILVNAAQAIKAKSMEEPGVIKIRTYEEGMNVVCEIEDDGIGIEKENLHKIFDPFFTTKQLGEGTGLGLSIAYEIITAHHNGEILVDSEAGVGAKFTIKIPKNYKYMAQGD</sequence>
<keyword evidence="5" id="KW-0902">Two-component regulatory system</keyword>
<name>A0AAC9WG77_9CLOT</name>
<dbReference type="Pfam" id="PF02518">
    <property type="entry name" value="HATPase_c"/>
    <property type="match status" value="1"/>
</dbReference>
<dbReference type="Gene3D" id="3.30.450.40">
    <property type="match status" value="1"/>
</dbReference>
<dbReference type="SUPFAM" id="SSF55874">
    <property type="entry name" value="ATPase domain of HSP90 chaperone/DNA topoisomerase II/histidine kinase"/>
    <property type="match status" value="1"/>
</dbReference>
<evidence type="ECO:0000256" key="4">
    <source>
        <dbReference type="ARBA" id="ARBA00022777"/>
    </source>
</evidence>
<evidence type="ECO:0000256" key="1">
    <source>
        <dbReference type="ARBA" id="ARBA00000085"/>
    </source>
</evidence>
<evidence type="ECO:0000256" key="5">
    <source>
        <dbReference type="ARBA" id="ARBA00023012"/>
    </source>
</evidence>
<dbReference type="GO" id="GO:0000155">
    <property type="term" value="F:phosphorelay sensor kinase activity"/>
    <property type="evidence" value="ECO:0007669"/>
    <property type="project" value="InterPro"/>
</dbReference>
<evidence type="ECO:0000313" key="7">
    <source>
        <dbReference type="EMBL" id="ARE87524.1"/>
    </source>
</evidence>
<dbReference type="InterPro" id="IPR036097">
    <property type="entry name" value="HisK_dim/P_sf"/>
</dbReference>
<dbReference type="Pfam" id="PF01590">
    <property type="entry name" value="GAF"/>
    <property type="match status" value="1"/>
</dbReference>
<keyword evidence="7" id="KW-0808">Transferase</keyword>
<evidence type="ECO:0000256" key="2">
    <source>
        <dbReference type="ARBA" id="ARBA00012438"/>
    </source>
</evidence>
<dbReference type="Gene3D" id="3.30.565.10">
    <property type="entry name" value="Histidine kinase-like ATPase, C-terminal domain"/>
    <property type="match status" value="1"/>
</dbReference>
<evidence type="ECO:0000256" key="3">
    <source>
        <dbReference type="ARBA" id="ARBA00022553"/>
    </source>
</evidence>
<dbReference type="AlphaFoldDB" id="A0AAC9WG77"/>
<comment type="catalytic activity">
    <reaction evidence="1">
        <text>ATP + protein L-histidine = ADP + protein N-phospho-L-histidine.</text>
        <dbReference type="EC" id="2.7.13.3"/>
    </reaction>
</comment>
<gene>
    <name evidence="7" type="primary">zraS</name>
    <name evidence="7" type="ORF">CLFO_19240</name>
</gene>
<keyword evidence="4" id="KW-0418">Kinase</keyword>
<dbReference type="InterPro" id="IPR005467">
    <property type="entry name" value="His_kinase_dom"/>
</dbReference>
<dbReference type="SUPFAM" id="SSF55781">
    <property type="entry name" value="GAF domain-like"/>
    <property type="match status" value="1"/>
</dbReference>
<dbReference type="RefSeq" id="WP_081562026.1">
    <property type="nucleotide sequence ID" value="NZ_CP017603.1"/>
</dbReference>
<feature type="domain" description="Histidine kinase" evidence="6">
    <location>
        <begin position="223"/>
        <end position="479"/>
    </location>
</feature>
<accession>A0AAC9WG77</accession>
<dbReference type="InterPro" id="IPR003018">
    <property type="entry name" value="GAF"/>
</dbReference>
<evidence type="ECO:0000313" key="8">
    <source>
        <dbReference type="Proteomes" id="UP000192478"/>
    </source>
</evidence>
<dbReference type="PANTHER" id="PTHR43065">
    <property type="entry name" value="SENSOR HISTIDINE KINASE"/>
    <property type="match status" value="1"/>
</dbReference>
<dbReference type="SMART" id="SM00065">
    <property type="entry name" value="GAF"/>
    <property type="match status" value="1"/>
</dbReference>
<dbReference type="PANTHER" id="PTHR43065:SF50">
    <property type="entry name" value="HISTIDINE KINASE"/>
    <property type="match status" value="1"/>
</dbReference>
<keyword evidence="3" id="KW-0597">Phosphoprotein</keyword>
<protein>
    <recommendedName>
        <fullName evidence="2">histidine kinase</fullName>
        <ecNumber evidence="2">2.7.13.3</ecNumber>
    </recommendedName>
</protein>
<dbReference type="SMART" id="SM00388">
    <property type="entry name" value="HisKA"/>
    <property type="match status" value="1"/>
</dbReference>
<dbReference type="SMART" id="SM00387">
    <property type="entry name" value="HATPase_c"/>
    <property type="match status" value="1"/>
</dbReference>
<dbReference type="InterPro" id="IPR004358">
    <property type="entry name" value="Sig_transdc_His_kin-like_C"/>
</dbReference>
<dbReference type="InterPro" id="IPR003594">
    <property type="entry name" value="HATPase_dom"/>
</dbReference>
<dbReference type="InterPro" id="IPR036890">
    <property type="entry name" value="HATPase_C_sf"/>
</dbReference>
<dbReference type="Gene3D" id="1.10.287.130">
    <property type="match status" value="1"/>
</dbReference>
<organism evidence="7 8">
    <name type="scientific">Clostridium formicaceticum</name>
    <dbReference type="NCBI Taxonomy" id="1497"/>
    <lineage>
        <taxon>Bacteria</taxon>
        <taxon>Bacillati</taxon>
        <taxon>Bacillota</taxon>
        <taxon>Clostridia</taxon>
        <taxon>Eubacteriales</taxon>
        <taxon>Clostridiaceae</taxon>
        <taxon>Clostridium</taxon>
    </lineage>
</organism>